<proteinExistence type="predicted"/>
<protein>
    <submittedName>
        <fullName evidence="1">Uncharacterized protein</fullName>
    </submittedName>
</protein>
<gene>
    <name evidence="1" type="ORF">EGYM00163_LOCUS5533</name>
</gene>
<sequence>MDTIKFQKSKVRLPPNKRQKLEHQNTAGSVHKAPVAANLAVSVTKATGHGFKEEDVATPSVSSVDLTSRPSAELLVHQGLRTLLLCLVRCNHRFITLVDPRHWESNWMRVAELTHKRGVQLPPEVSLPKPPLVFQKDNHGRLVVEKGGVVIRSSEECKKIPGWFSAAPAFKAGHQEWRIQLLHAVNDMQLGIKTNCSVLAHTKSQSGETLVKEGRTFTWHPGSGDLLVDNNVFSQCYKAMGVLHKDTILGIQITPRKGGMSMLVEANGKKLGPGLQLPPVDQEWFPVFCLHDAPHRVGVQGLALL</sequence>
<dbReference type="EMBL" id="HBJA01017175">
    <property type="protein sequence ID" value="CAE0794415.1"/>
    <property type="molecule type" value="Transcribed_RNA"/>
</dbReference>
<evidence type="ECO:0000313" key="1">
    <source>
        <dbReference type="EMBL" id="CAE0794415.1"/>
    </source>
</evidence>
<organism evidence="1">
    <name type="scientific">Eutreptiella gymnastica</name>
    <dbReference type="NCBI Taxonomy" id="73025"/>
    <lineage>
        <taxon>Eukaryota</taxon>
        <taxon>Discoba</taxon>
        <taxon>Euglenozoa</taxon>
        <taxon>Euglenida</taxon>
        <taxon>Spirocuta</taxon>
        <taxon>Euglenophyceae</taxon>
        <taxon>Eutreptiales</taxon>
        <taxon>Eutreptiaceae</taxon>
        <taxon>Eutreptiella</taxon>
    </lineage>
</organism>
<dbReference type="AlphaFoldDB" id="A0A7S4CE86"/>
<reference evidence="1" key="1">
    <citation type="submission" date="2021-01" db="EMBL/GenBank/DDBJ databases">
        <authorList>
            <person name="Corre E."/>
            <person name="Pelletier E."/>
            <person name="Niang G."/>
            <person name="Scheremetjew M."/>
            <person name="Finn R."/>
            <person name="Kale V."/>
            <person name="Holt S."/>
            <person name="Cochrane G."/>
            <person name="Meng A."/>
            <person name="Brown T."/>
            <person name="Cohen L."/>
        </authorList>
    </citation>
    <scope>NUCLEOTIDE SEQUENCE</scope>
    <source>
        <strain evidence="1">CCMP1594</strain>
    </source>
</reference>
<name>A0A7S4CE86_9EUGL</name>
<accession>A0A7S4CE86</accession>